<sequence length="107" mass="11439">MVDSFVGTGFRFFFLIFFVFIGVGDPGEMQQRGEVTHALPQSISKGTMALKLAEVAEAAQTRVAQAVISAQAPSKVMQLVTMRSNMTDAEFADTMSKTLPCTAKGSG</sequence>
<reference evidence="2 3" key="1">
    <citation type="submission" date="2016-02" db="EMBL/GenBank/DDBJ databases">
        <title>Genome analysis of coral dinoflagellate symbionts highlights evolutionary adaptations to a symbiotic lifestyle.</title>
        <authorList>
            <person name="Aranda M."/>
            <person name="Li Y."/>
            <person name="Liew Y.J."/>
            <person name="Baumgarten S."/>
            <person name="Simakov O."/>
            <person name="Wilson M."/>
            <person name="Piel J."/>
            <person name="Ashoor H."/>
            <person name="Bougouffa S."/>
            <person name="Bajic V.B."/>
            <person name="Ryu T."/>
            <person name="Ravasi T."/>
            <person name="Bayer T."/>
            <person name="Micklem G."/>
            <person name="Kim H."/>
            <person name="Bhak J."/>
            <person name="Lajeunesse T.C."/>
            <person name="Voolstra C.R."/>
        </authorList>
    </citation>
    <scope>NUCLEOTIDE SEQUENCE [LARGE SCALE GENOMIC DNA]</scope>
    <source>
        <strain evidence="2 3">CCMP2467</strain>
    </source>
</reference>
<comment type="caution">
    <text evidence="2">The sequence shown here is derived from an EMBL/GenBank/DDBJ whole genome shotgun (WGS) entry which is preliminary data.</text>
</comment>
<protein>
    <submittedName>
        <fullName evidence="2">Uncharacterized protein</fullName>
    </submittedName>
</protein>
<evidence type="ECO:0000313" key="3">
    <source>
        <dbReference type="Proteomes" id="UP000186817"/>
    </source>
</evidence>
<gene>
    <name evidence="2" type="ORF">AK812_SmicGene35820</name>
</gene>
<name>A0A1Q9CKG7_SYMMI</name>
<dbReference type="Proteomes" id="UP000186817">
    <property type="component" value="Unassembled WGS sequence"/>
</dbReference>
<accession>A0A1Q9CKG7</accession>
<keyword evidence="1" id="KW-1133">Transmembrane helix</keyword>
<keyword evidence="3" id="KW-1185">Reference proteome</keyword>
<dbReference type="AlphaFoldDB" id="A0A1Q9CKG7"/>
<keyword evidence="1" id="KW-0812">Transmembrane</keyword>
<evidence type="ECO:0000256" key="1">
    <source>
        <dbReference type="SAM" id="Phobius"/>
    </source>
</evidence>
<keyword evidence="1" id="KW-0472">Membrane</keyword>
<organism evidence="2 3">
    <name type="scientific">Symbiodinium microadriaticum</name>
    <name type="common">Dinoflagellate</name>
    <name type="synonym">Zooxanthella microadriatica</name>
    <dbReference type="NCBI Taxonomy" id="2951"/>
    <lineage>
        <taxon>Eukaryota</taxon>
        <taxon>Sar</taxon>
        <taxon>Alveolata</taxon>
        <taxon>Dinophyceae</taxon>
        <taxon>Suessiales</taxon>
        <taxon>Symbiodiniaceae</taxon>
        <taxon>Symbiodinium</taxon>
    </lineage>
</organism>
<feature type="transmembrane region" description="Helical" evidence="1">
    <location>
        <begin position="6"/>
        <end position="23"/>
    </location>
</feature>
<proteinExistence type="predicted"/>
<dbReference type="EMBL" id="LSRX01001117">
    <property type="protein sequence ID" value="OLP83423.1"/>
    <property type="molecule type" value="Genomic_DNA"/>
</dbReference>
<evidence type="ECO:0000313" key="2">
    <source>
        <dbReference type="EMBL" id="OLP83423.1"/>
    </source>
</evidence>